<dbReference type="InterPro" id="IPR005081">
    <property type="entry name" value="SpoIIGA"/>
</dbReference>
<feature type="transmembrane region" description="Helical" evidence="3">
    <location>
        <begin position="88"/>
        <end position="108"/>
    </location>
</feature>
<keyword evidence="3" id="KW-1133">Transmembrane helix</keyword>
<accession>A0A937FF06</accession>
<dbReference type="Proteomes" id="UP000623681">
    <property type="component" value="Unassembled WGS sequence"/>
</dbReference>
<protein>
    <recommendedName>
        <fullName evidence="1">Sporulation sigma-E factor-processing peptidase</fullName>
        <ecNumber evidence="1">3.4.23.-</ecNumber>
    </recommendedName>
    <alternativeName>
        <fullName evidence="1">Membrane-associated aspartic protease</fullName>
    </alternativeName>
    <alternativeName>
        <fullName evidence="1">Stage II sporulation protein GA</fullName>
    </alternativeName>
</protein>
<dbReference type="EC" id="3.4.23.-" evidence="1"/>
<feature type="transmembrane region" description="Helical" evidence="3">
    <location>
        <begin position="6"/>
        <end position="23"/>
    </location>
</feature>
<feature type="transmembrane region" description="Helical" evidence="3">
    <location>
        <begin position="35"/>
        <end position="51"/>
    </location>
</feature>
<dbReference type="RefSeq" id="WP_202766168.1">
    <property type="nucleotide sequence ID" value="NZ_JAESWA010000017.1"/>
</dbReference>
<evidence type="ECO:0000256" key="3">
    <source>
        <dbReference type="SAM" id="Phobius"/>
    </source>
</evidence>
<dbReference type="Pfam" id="PF03419">
    <property type="entry name" value="Peptidase_U4"/>
    <property type="match status" value="1"/>
</dbReference>
<feature type="transmembrane region" description="Helical" evidence="3">
    <location>
        <begin position="57"/>
        <end position="76"/>
    </location>
</feature>
<dbReference type="GO" id="GO:0030436">
    <property type="term" value="P:asexual sporulation"/>
    <property type="evidence" value="ECO:0007669"/>
    <property type="project" value="InterPro"/>
</dbReference>
<dbReference type="GO" id="GO:0005886">
    <property type="term" value="C:plasma membrane"/>
    <property type="evidence" value="ECO:0007669"/>
    <property type="project" value="UniProtKB-SubCell"/>
</dbReference>
<keyword evidence="1" id="KW-1003">Cell membrane</keyword>
<keyword evidence="5" id="KW-1185">Reference proteome</keyword>
<keyword evidence="1 3" id="KW-0472">Membrane</keyword>
<evidence type="ECO:0000256" key="1">
    <source>
        <dbReference type="PIRNR" id="PIRNR018571"/>
    </source>
</evidence>
<keyword evidence="1" id="KW-0645">Protease</keyword>
<keyword evidence="1" id="KW-0064">Aspartyl protease</keyword>
<sequence>MIIYIDILLIENFIINLFLLMVMTKLLKVKKRRKQEVFAATLGAFYVLVMISPSLKFFTLIPFKIIVSIIMVYITIGTTHIKNLIKGTGVLIMLSFLLSGVCFGLSFFSNGYSLNSGYTLNSYPIKYLVLAILCILIFTERIVDIIKDKYFVSNYTYDLTIKINNKEIHTQGFLDTGNELKEPITNLPVIIIEKALYDDVDLDPKKLLYINFKAVNGVDGMLRGIRVDEIIIENESCKLLREGIVCFTEHSLAEDGEYRALLSRGIV</sequence>
<evidence type="ECO:0000313" key="4">
    <source>
        <dbReference type="EMBL" id="MBL4930783.1"/>
    </source>
</evidence>
<comment type="caution">
    <text evidence="4">The sequence shown here is derived from an EMBL/GenBank/DDBJ whole genome shotgun (WGS) entry which is preliminary data.</text>
</comment>
<comment type="function">
    <text evidence="1">Probable aspartic protease that is responsible for the proteolytic cleavage of the RNA polymerase sigma E factor (SigE/spoIIGB) to yield the active peptide in the mother cell during sporulation. Responds to a signal from the forespore that is triggered by the extracellular signal protein SpoIIR.</text>
</comment>
<dbReference type="EMBL" id="JAESWA010000017">
    <property type="protein sequence ID" value="MBL4930783.1"/>
    <property type="molecule type" value="Genomic_DNA"/>
</dbReference>
<proteinExistence type="inferred from homology"/>
<keyword evidence="1" id="KW-0378">Hydrolase</keyword>
<feature type="active site" evidence="2">
    <location>
        <position position="175"/>
    </location>
</feature>
<gene>
    <name evidence="4" type="ORF">JK634_03125</name>
</gene>
<organism evidence="4 5">
    <name type="scientific">Clostridium paridis</name>
    <dbReference type="NCBI Taxonomy" id="2803863"/>
    <lineage>
        <taxon>Bacteria</taxon>
        <taxon>Bacillati</taxon>
        <taxon>Bacillota</taxon>
        <taxon>Clostridia</taxon>
        <taxon>Eubacteriales</taxon>
        <taxon>Clostridiaceae</taxon>
        <taxon>Clostridium</taxon>
    </lineage>
</organism>
<keyword evidence="3" id="KW-0812">Transmembrane</keyword>
<keyword evidence="1" id="KW-0749">Sporulation</keyword>
<evidence type="ECO:0000256" key="2">
    <source>
        <dbReference type="PIRSR" id="PIRSR018571-1"/>
    </source>
</evidence>
<dbReference type="GO" id="GO:0030435">
    <property type="term" value="P:sporulation resulting in formation of a cellular spore"/>
    <property type="evidence" value="ECO:0007669"/>
    <property type="project" value="UniProtKB-KW"/>
</dbReference>
<dbReference type="GO" id="GO:0006508">
    <property type="term" value="P:proteolysis"/>
    <property type="evidence" value="ECO:0007669"/>
    <property type="project" value="UniProtKB-KW"/>
</dbReference>
<dbReference type="PIRSF" id="PIRSF018571">
    <property type="entry name" value="SpoIIGA"/>
    <property type="match status" value="1"/>
</dbReference>
<dbReference type="AlphaFoldDB" id="A0A937FF06"/>
<dbReference type="GO" id="GO:0004190">
    <property type="term" value="F:aspartic-type endopeptidase activity"/>
    <property type="evidence" value="ECO:0007669"/>
    <property type="project" value="UniProtKB-KW"/>
</dbReference>
<name>A0A937FF06_9CLOT</name>
<feature type="transmembrane region" description="Helical" evidence="3">
    <location>
        <begin position="120"/>
        <end position="139"/>
    </location>
</feature>
<evidence type="ECO:0000313" key="5">
    <source>
        <dbReference type="Proteomes" id="UP000623681"/>
    </source>
</evidence>
<comment type="subcellular location">
    <subcellularLocation>
        <location evidence="1">Cell membrane</location>
    </subcellularLocation>
</comment>
<reference evidence="4" key="1">
    <citation type="submission" date="2021-01" db="EMBL/GenBank/DDBJ databases">
        <title>Genome public.</title>
        <authorList>
            <person name="Liu C."/>
            <person name="Sun Q."/>
        </authorList>
    </citation>
    <scope>NUCLEOTIDE SEQUENCE</scope>
    <source>
        <strain evidence="4">YIM B02565</strain>
    </source>
</reference>
<comment type="similarity">
    <text evidence="1">Belongs to the peptidase U4 family.</text>
</comment>